<keyword evidence="8" id="KW-1185">Reference proteome</keyword>
<dbReference type="InterPro" id="IPR004561">
    <property type="entry name" value="IsoChor_synthase"/>
</dbReference>
<name>A0A6N7YS52_9PSEU</name>
<dbReference type="EMBL" id="WMBA01000027">
    <property type="protein sequence ID" value="MTD55855.1"/>
    <property type="molecule type" value="Genomic_DNA"/>
</dbReference>
<dbReference type="AlphaFoldDB" id="A0A6N7YS52"/>
<dbReference type="PANTHER" id="PTHR42839">
    <property type="entry name" value="ISOCHORISMATE SYNTHASE ENTC"/>
    <property type="match status" value="1"/>
</dbReference>
<dbReference type="NCBIfam" id="TIGR00543">
    <property type="entry name" value="isochor_syn"/>
    <property type="match status" value="1"/>
</dbReference>
<evidence type="ECO:0000256" key="4">
    <source>
        <dbReference type="ARBA" id="ARBA00023235"/>
    </source>
</evidence>
<evidence type="ECO:0000256" key="5">
    <source>
        <dbReference type="ARBA" id="ARBA00041564"/>
    </source>
</evidence>
<sequence length="376" mass="39312">MLLGARTPRLDLATTLLRDYRPESFFLSSPRGVLLADDPGYELASADAALAALAVAGPDAVLVGVLPFDRTGPARLGVSAAVRRAEPAGAAGFPRPAALDGIRWSRGEDNADGYRAAVSSALRRMAEGELDKVVLARSADLTADRVIPVAGLLAALAAGDPYAYIYAADLGDRTMVGASPELLVSQRNGTMVANPLAGSAPRDPHPGRDGRNATELLRSAKDRREHKVVVDAVADVLGPLCRSLDVPAEPELMRTGAMWHLSTRITGTPRDGLTALDLAQALHPTPAVCGHPTTLARAVIGELETVDRGFYSGMVGWTDTRGDGEWALAIRCAEVKGDALRLFAGAGVVAESTADGELAETEAKFGTLLRALGVAR</sequence>
<feature type="domain" description="Chorismate-utilising enzyme C-terminal" evidence="6">
    <location>
        <begin position="112"/>
        <end position="364"/>
    </location>
</feature>
<keyword evidence="4 7" id="KW-0413">Isomerase</keyword>
<comment type="caution">
    <text evidence="7">The sequence shown here is derived from an EMBL/GenBank/DDBJ whole genome shotgun (WGS) entry which is preliminary data.</text>
</comment>
<organism evidence="7 8">
    <name type="scientific">Amycolatopsis pithecellobii</name>
    <dbReference type="NCBI Taxonomy" id="664692"/>
    <lineage>
        <taxon>Bacteria</taxon>
        <taxon>Bacillati</taxon>
        <taxon>Actinomycetota</taxon>
        <taxon>Actinomycetes</taxon>
        <taxon>Pseudonocardiales</taxon>
        <taxon>Pseudonocardiaceae</taxon>
        <taxon>Amycolatopsis</taxon>
    </lineage>
</organism>
<dbReference type="Pfam" id="PF00425">
    <property type="entry name" value="Chorismate_bind"/>
    <property type="match status" value="1"/>
</dbReference>
<comment type="similarity">
    <text evidence="2">Belongs to the isochorismate synthase family.</text>
</comment>
<evidence type="ECO:0000256" key="2">
    <source>
        <dbReference type="ARBA" id="ARBA00005297"/>
    </source>
</evidence>
<dbReference type="GO" id="GO:0008909">
    <property type="term" value="F:isochorismate synthase activity"/>
    <property type="evidence" value="ECO:0007669"/>
    <property type="project" value="UniProtKB-EC"/>
</dbReference>
<dbReference type="Proteomes" id="UP000440096">
    <property type="component" value="Unassembled WGS sequence"/>
</dbReference>
<dbReference type="InterPro" id="IPR019999">
    <property type="entry name" value="Anth_synth_I-like"/>
</dbReference>
<evidence type="ECO:0000256" key="3">
    <source>
        <dbReference type="ARBA" id="ARBA00012824"/>
    </source>
</evidence>
<reference evidence="7 8" key="1">
    <citation type="submission" date="2019-11" db="EMBL/GenBank/DDBJ databases">
        <title>Draft genome of Amycolatopsis RM579.</title>
        <authorList>
            <person name="Duangmal K."/>
            <person name="Mingma R."/>
        </authorList>
    </citation>
    <scope>NUCLEOTIDE SEQUENCE [LARGE SCALE GENOMIC DNA]</scope>
    <source>
        <strain evidence="7 8">RM579</strain>
    </source>
</reference>
<protein>
    <recommendedName>
        <fullName evidence="3">isochorismate synthase</fullName>
        <ecNumber evidence="3">5.4.4.2</ecNumber>
    </recommendedName>
    <alternativeName>
        <fullName evidence="5">Isochorismate mutase</fullName>
    </alternativeName>
</protein>
<proteinExistence type="inferred from homology"/>
<dbReference type="InterPro" id="IPR005801">
    <property type="entry name" value="ADC_synthase"/>
</dbReference>
<evidence type="ECO:0000259" key="6">
    <source>
        <dbReference type="Pfam" id="PF00425"/>
    </source>
</evidence>
<comment type="catalytic activity">
    <reaction evidence="1">
        <text>chorismate = isochorismate</text>
        <dbReference type="Rhea" id="RHEA:18985"/>
        <dbReference type="ChEBI" id="CHEBI:29748"/>
        <dbReference type="ChEBI" id="CHEBI:29780"/>
        <dbReference type="EC" id="5.4.4.2"/>
    </reaction>
</comment>
<evidence type="ECO:0000256" key="1">
    <source>
        <dbReference type="ARBA" id="ARBA00000799"/>
    </source>
</evidence>
<dbReference type="InterPro" id="IPR015890">
    <property type="entry name" value="Chorismate_C"/>
</dbReference>
<dbReference type="SUPFAM" id="SSF56322">
    <property type="entry name" value="ADC synthase"/>
    <property type="match status" value="1"/>
</dbReference>
<evidence type="ECO:0000313" key="8">
    <source>
        <dbReference type="Proteomes" id="UP000440096"/>
    </source>
</evidence>
<evidence type="ECO:0000313" key="7">
    <source>
        <dbReference type="EMBL" id="MTD55855.1"/>
    </source>
</evidence>
<dbReference type="EC" id="5.4.4.2" evidence="3"/>
<dbReference type="GO" id="GO:0009697">
    <property type="term" value="P:salicylic acid biosynthetic process"/>
    <property type="evidence" value="ECO:0007669"/>
    <property type="project" value="TreeGrafter"/>
</dbReference>
<accession>A0A6N7YS52</accession>
<gene>
    <name evidence="7" type="ORF">GKO32_18005</name>
</gene>
<dbReference type="Gene3D" id="3.60.120.10">
    <property type="entry name" value="Anthranilate synthase"/>
    <property type="match status" value="1"/>
</dbReference>
<dbReference type="PRINTS" id="PR00095">
    <property type="entry name" value="ANTSNTHASEI"/>
</dbReference>
<dbReference type="PANTHER" id="PTHR42839:SF2">
    <property type="entry name" value="ISOCHORISMATE SYNTHASE ENTC"/>
    <property type="match status" value="1"/>
</dbReference>